<evidence type="ECO:0008006" key="6">
    <source>
        <dbReference type="Google" id="ProtNLM"/>
    </source>
</evidence>
<dbReference type="GO" id="GO:0005576">
    <property type="term" value="C:extracellular region"/>
    <property type="evidence" value="ECO:0007669"/>
    <property type="project" value="UniProtKB-SubCell"/>
</dbReference>
<evidence type="ECO:0000313" key="5">
    <source>
        <dbReference type="Proteomes" id="UP001178461"/>
    </source>
</evidence>
<evidence type="ECO:0000256" key="1">
    <source>
        <dbReference type="ARBA" id="ARBA00004613"/>
    </source>
</evidence>
<dbReference type="PANTHER" id="PTHR20914:SF9">
    <property type="entry name" value="COILED, ISOFORM A"/>
    <property type="match status" value="1"/>
</dbReference>
<gene>
    <name evidence="4" type="ORF">PODLI_1B015735</name>
</gene>
<name>A0AA35VVV8_9SAUR</name>
<dbReference type="InterPro" id="IPR050918">
    <property type="entry name" value="CNF-like_PLA2_Inhibitor"/>
</dbReference>
<comment type="subcellular location">
    <subcellularLocation>
        <location evidence="1">Secreted</location>
    </subcellularLocation>
</comment>
<proteinExistence type="predicted"/>
<reference evidence="4" key="1">
    <citation type="submission" date="2022-12" db="EMBL/GenBank/DDBJ databases">
        <authorList>
            <person name="Alioto T."/>
            <person name="Alioto T."/>
            <person name="Gomez Garrido J."/>
        </authorList>
    </citation>
    <scope>NUCLEOTIDE SEQUENCE</scope>
</reference>
<dbReference type="Gene3D" id="2.10.60.10">
    <property type="entry name" value="CD59"/>
    <property type="match status" value="1"/>
</dbReference>
<protein>
    <recommendedName>
        <fullName evidence="6">UPAR/Ly6 domain-containing protein</fullName>
    </recommendedName>
</protein>
<evidence type="ECO:0000313" key="4">
    <source>
        <dbReference type="EMBL" id="CAI7934792.1"/>
    </source>
</evidence>
<keyword evidence="2" id="KW-0964">Secreted</keyword>
<dbReference type="InterPro" id="IPR045860">
    <property type="entry name" value="Snake_toxin-like_sf"/>
</dbReference>
<comment type="caution">
    <text evidence="4">The sequence shown here is derived from an EMBL/GenBank/DDBJ whole genome shotgun (WGS) entry which is preliminary data.</text>
</comment>
<dbReference type="PANTHER" id="PTHR20914">
    <property type="entry name" value="LY6/PLAUR DOMAIN-CONTAINING PROTEIN 8"/>
    <property type="match status" value="1"/>
</dbReference>
<keyword evidence="3" id="KW-1015">Disulfide bond</keyword>
<accession>A0AA35VVV8</accession>
<keyword evidence="5" id="KW-1185">Reference proteome</keyword>
<dbReference type="EMBL" id="CANTUW010000001">
    <property type="protein sequence ID" value="CAI7934792.1"/>
    <property type="molecule type" value="Genomic_DNA"/>
</dbReference>
<dbReference type="SUPFAM" id="SSF57302">
    <property type="entry name" value="Snake toxin-like"/>
    <property type="match status" value="1"/>
</dbReference>
<sequence length="141" mass="15716">MNLFLLSSAGRLECKYKFNGTGMTSKGNADRPCNNNVMYTCSASVLRTNIGDYSFTAADGKFFEMKMQCCNTDLCNNATLSLPDRNMLAENGLQCPSCFSKGEKMCKSEKTVNCLENETQCVDFKGALFQVKLKKKEKYSI</sequence>
<evidence type="ECO:0000256" key="3">
    <source>
        <dbReference type="ARBA" id="ARBA00023157"/>
    </source>
</evidence>
<dbReference type="AlphaFoldDB" id="A0AA35VVV8"/>
<dbReference type="Proteomes" id="UP001178461">
    <property type="component" value="Unassembled WGS sequence"/>
</dbReference>
<evidence type="ECO:0000256" key="2">
    <source>
        <dbReference type="ARBA" id="ARBA00022525"/>
    </source>
</evidence>
<organism evidence="4 5">
    <name type="scientific">Podarcis lilfordi</name>
    <name type="common">Lilford's wall lizard</name>
    <dbReference type="NCBI Taxonomy" id="74358"/>
    <lineage>
        <taxon>Eukaryota</taxon>
        <taxon>Metazoa</taxon>
        <taxon>Chordata</taxon>
        <taxon>Craniata</taxon>
        <taxon>Vertebrata</taxon>
        <taxon>Euteleostomi</taxon>
        <taxon>Lepidosauria</taxon>
        <taxon>Squamata</taxon>
        <taxon>Bifurcata</taxon>
        <taxon>Unidentata</taxon>
        <taxon>Episquamata</taxon>
        <taxon>Laterata</taxon>
        <taxon>Lacertibaenia</taxon>
        <taxon>Lacertidae</taxon>
        <taxon>Podarcis</taxon>
    </lineage>
</organism>